<dbReference type="GO" id="GO:0055129">
    <property type="term" value="P:L-proline biosynthetic process"/>
    <property type="evidence" value="ECO:0007669"/>
    <property type="project" value="UniProtKB-UniPathway"/>
</dbReference>
<evidence type="ECO:0000313" key="7">
    <source>
        <dbReference type="EMBL" id="RUP16033.1"/>
    </source>
</evidence>
<dbReference type="PROSITE" id="PS00521">
    <property type="entry name" value="P5CR"/>
    <property type="match status" value="1"/>
</dbReference>
<dbReference type="EC" id="1.5.1.2" evidence="4"/>
<dbReference type="InterPro" id="IPR008927">
    <property type="entry name" value="6-PGluconate_DH-like_C_sf"/>
</dbReference>
<dbReference type="HAMAP" id="MF_01925">
    <property type="entry name" value="P5C_reductase"/>
    <property type="match status" value="1"/>
</dbReference>
<feature type="domain" description="Pyrroline-5-carboxylate reductase catalytic N-terminal" evidence="5">
    <location>
        <begin position="52"/>
        <end position="156"/>
    </location>
</feature>
<dbReference type="InterPro" id="IPR000304">
    <property type="entry name" value="Pyrroline-COOH_reductase"/>
</dbReference>
<keyword evidence="2 4" id="KW-0521">NADP</keyword>
<proteinExistence type="inferred from homology"/>
<dbReference type="InterPro" id="IPR053790">
    <property type="entry name" value="P5CR-like_CS"/>
</dbReference>
<protein>
    <recommendedName>
        <fullName evidence="4">Pyrroline-5-carboxylate reductase</fullName>
        <ecNumber evidence="4">1.5.1.2</ecNumber>
    </recommendedName>
</protein>
<comment type="catalytic activity">
    <reaction evidence="4">
        <text>L-proline + NADP(+) = (S)-1-pyrroline-5-carboxylate + NADPH + 2 H(+)</text>
        <dbReference type="Rhea" id="RHEA:14109"/>
        <dbReference type="ChEBI" id="CHEBI:15378"/>
        <dbReference type="ChEBI" id="CHEBI:17388"/>
        <dbReference type="ChEBI" id="CHEBI:57783"/>
        <dbReference type="ChEBI" id="CHEBI:58349"/>
        <dbReference type="ChEBI" id="CHEBI:60039"/>
        <dbReference type="EC" id="1.5.1.2"/>
    </reaction>
</comment>
<dbReference type="PANTHER" id="PTHR11645:SF0">
    <property type="entry name" value="PYRROLINE-5-CARBOXYLATE REDUCTASE 3"/>
    <property type="match status" value="1"/>
</dbReference>
<organism evidence="7 8">
    <name type="scientific">Jimgerdemannia flammicorona</name>
    <dbReference type="NCBI Taxonomy" id="994334"/>
    <lineage>
        <taxon>Eukaryota</taxon>
        <taxon>Fungi</taxon>
        <taxon>Fungi incertae sedis</taxon>
        <taxon>Mucoromycota</taxon>
        <taxon>Mucoromycotina</taxon>
        <taxon>Endogonomycetes</taxon>
        <taxon>Endogonales</taxon>
        <taxon>Endogonaceae</taxon>
        <taxon>Jimgerdemannia</taxon>
    </lineage>
</organism>
<dbReference type="EMBL" id="RBNI01015301">
    <property type="protein sequence ID" value="RUP16033.1"/>
    <property type="molecule type" value="Genomic_DNA"/>
</dbReference>
<feature type="non-terminal residue" evidence="7">
    <location>
        <position position="1"/>
    </location>
</feature>
<evidence type="ECO:0000256" key="3">
    <source>
        <dbReference type="ARBA" id="ARBA00023002"/>
    </source>
</evidence>
<reference evidence="7 8" key="1">
    <citation type="journal article" date="2018" name="New Phytol.">
        <title>Phylogenomics of Endogonaceae and evolution of mycorrhizas within Mucoromycota.</title>
        <authorList>
            <person name="Chang Y."/>
            <person name="Desiro A."/>
            <person name="Na H."/>
            <person name="Sandor L."/>
            <person name="Lipzen A."/>
            <person name="Clum A."/>
            <person name="Barry K."/>
            <person name="Grigoriev I.V."/>
            <person name="Martin F.M."/>
            <person name="Stajich J.E."/>
            <person name="Smith M.E."/>
            <person name="Bonito G."/>
            <person name="Spatafora J.W."/>
        </authorList>
    </citation>
    <scope>NUCLEOTIDE SEQUENCE [LARGE SCALE GENOMIC DNA]</scope>
    <source>
        <strain evidence="7 8">GMNB39</strain>
    </source>
</reference>
<dbReference type="SUPFAM" id="SSF51735">
    <property type="entry name" value="NAD(P)-binding Rossmann-fold domains"/>
    <property type="match status" value="1"/>
</dbReference>
<gene>
    <name evidence="7" type="ORF">BC936DRAFT_139557</name>
</gene>
<evidence type="ECO:0000259" key="5">
    <source>
        <dbReference type="Pfam" id="PF03807"/>
    </source>
</evidence>
<sequence>TTTTTTTTTITLLRPLTTLFRPLTTHLPRIRTMAPTVHQSTDAQSTDPHHPTIVFIGGGNMAEAIAGGLLANGYPNHRIRVSEPLPERIAYLHDRYPTLNVLADNHVALRGANPESSPAADVVVLAVKPQILRPVVTDIAPTLRAANPLVISIAAGIRTEDILRWAGAKDVALVRCMPNTPALVLEGAAGLYATAKVSEAQKETAERILGAVSKKVAWVHKEELLDAVTAVSGSGPAYFFLVMEAMAALDLGLSPDVAKDLTIQTCLGAAKMAQTSPDDLATLRRKVTSPKGTTEAAINTMEEGGVRRVIEAGVRAADARGKELADLFGKE</sequence>
<dbReference type="Gene3D" id="3.40.50.720">
    <property type="entry name" value="NAD(P)-binding Rossmann-like Domain"/>
    <property type="match status" value="1"/>
</dbReference>
<dbReference type="PANTHER" id="PTHR11645">
    <property type="entry name" value="PYRROLINE-5-CARBOXYLATE REDUCTASE"/>
    <property type="match status" value="1"/>
</dbReference>
<accession>A0A433B9T5</accession>
<evidence type="ECO:0000256" key="4">
    <source>
        <dbReference type="RuleBase" id="RU003903"/>
    </source>
</evidence>
<dbReference type="InterPro" id="IPR029036">
    <property type="entry name" value="P5CR_dimer"/>
</dbReference>
<dbReference type="FunFam" id="1.10.3730.10:FF:000001">
    <property type="entry name" value="Pyrroline-5-carboxylate reductase"/>
    <property type="match status" value="1"/>
</dbReference>
<dbReference type="Pfam" id="PF03807">
    <property type="entry name" value="F420_oxidored"/>
    <property type="match status" value="1"/>
</dbReference>
<dbReference type="Pfam" id="PF14748">
    <property type="entry name" value="P5CR_dimer"/>
    <property type="match status" value="1"/>
</dbReference>
<dbReference type="NCBIfam" id="TIGR00112">
    <property type="entry name" value="proC"/>
    <property type="match status" value="1"/>
</dbReference>
<dbReference type="Gene3D" id="1.10.3730.10">
    <property type="entry name" value="ProC C-terminal domain-like"/>
    <property type="match status" value="1"/>
</dbReference>
<comment type="caution">
    <text evidence="7">The sequence shown here is derived from an EMBL/GenBank/DDBJ whole genome shotgun (WGS) entry which is preliminary data.</text>
</comment>
<dbReference type="AlphaFoldDB" id="A0A433B9T5"/>
<feature type="domain" description="Pyrroline-5-carboxylate reductase dimerisation" evidence="6">
    <location>
        <begin position="222"/>
        <end position="324"/>
    </location>
</feature>
<evidence type="ECO:0000259" key="6">
    <source>
        <dbReference type="Pfam" id="PF14748"/>
    </source>
</evidence>
<keyword evidence="4" id="KW-0028">Amino-acid biosynthesis</keyword>
<keyword evidence="8" id="KW-1185">Reference proteome</keyword>
<comment type="similarity">
    <text evidence="1 4">Belongs to the pyrroline-5-carboxylate reductase family.</text>
</comment>
<dbReference type="SUPFAM" id="SSF48179">
    <property type="entry name" value="6-phosphogluconate dehydrogenase C-terminal domain-like"/>
    <property type="match status" value="1"/>
</dbReference>
<dbReference type="Proteomes" id="UP000268093">
    <property type="component" value="Unassembled WGS sequence"/>
</dbReference>
<keyword evidence="3 4" id="KW-0560">Oxidoreductase</keyword>
<dbReference type="InterPro" id="IPR028939">
    <property type="entry name" value="P5C_Rdtase_cat_N"/>
</dbReference>
<keyword evidence="4" id="KW-0641">Proline biosynthesis</keyword>
<evidence type="ECO:0000313" key="8">
    <source>
        <dbReference type="Proteomes" id="UP000268093"/>
    </source>
</evidence>
<dbReference type="OrthoDB" id="10263291at2759"/>
<dbReference type="InterPro" id="IPR036291">
    <property type="entry name" value="NAD(P)-bd_dom_sf"/>
</dbReference>
<dbReference type="UniPathway" id="UPA00098">
    <property type="reaction ID" value="UER00361"/>
</dbReference>
<dbReference type="GO" id="GO:0004735">
    <property type="term" value="F:pyrroline-5-carboxylate reductase activity"/>
    <property type="evidence" value="ECO:0007669"/>
    <property type="project" value="UniProtKB-EC"/>
</dbReference>
<name>A0A433B9T5_9FUNG</name>
<evidence type="ECO:0000256" key="1">
    <source>
        <dbReference type="ARBA" id="ARBA00005525"/>
    </source>
</evidence>
<evidence type="ECO:0000256" key="2">
    <source>
        <dbReference type="ARBA" id="ARBA00022857"/>
    </source>
</evidence>
<comment type="pathway">
    <text evidence="4">Amino-acid biosynthesis; L-proline biosynthesis; L-proline from L-glutamate 5-semialdehyde: step 1/1.</text>
</comment>